<evidence type="ECO:0000259" key="5">
    <source>
        <dbReference type="SMART" id="SM00458"/>
    </source>
</evidence>
<dbReference type="CDD" id="cd00161">
    <property type="entry name" value="beta-trefoil_Ricin-like"/>
    <property type="match status" value="1"/>
</dbReference>
<proteinExistence type="inferred from homology"/>
<dbReference type="SMART" id="SM00640">
    <property type="entry name" value="Glyco_32"/>
    <property type="match status" value="1"/>
</dbReference>
<keyword evidence="3" id="KW-0326">Glycosidase</keyword>
<gene>
    <name evidence="6" type="ORF">FRY98_07215</name>
</gene>
<feature type="region of interest" description="Disordered" evidence="4">
    <location>
        <begin position="1242"/>
        <end position="1265"/>
    </location>
</feature>
<dbReference type="Gene3D" id="2.60.40.1080">
    <property type="match status" value="1"/>
</dbReference>
<keyword evidence="7" id="KW-1185">Reference proteome</keyword>
<dbReference type="OrthoDB" id="9759709at2"/>
<sequence length="1265" mass="138788">MSALLVFGALLALIGQPGTGRAEGSRSMSFAKKEDTAIFESATNFVTNLSGWRVEGQGKMENTDQGALLSAKPDHGVMAIAATKADDFVLEADVMITDREAEPSLIFRSDAEGRSFYKLSLIPKTESLRLSETLDQGNEKQLGERRVTLTRGEIYHLKVKAEGSRIQVYWGDSYAPALEAGDADTTSGYLGLHVRGGAVLFQNVKISEFKSDLGSPVMETGNWQPDLKGIRGAGGRDRTGSYRALRIYREQGDDLVLEGNLAFGPQGTERSDGGLLFRTNAKGTEGYEAALVKEKGEVRVQLRKMDGTVIRTSDRAYPSPPTARHHLEISAVGPRVEVHLDGYAEPAIKVTDHSFSRGHAGLSVSDGTGYFQDVYLTAAVDYYSEKYRPDYHYSPARGSASDPNGLVYFEGEYHLFHQDGGTWAHAVSADLVHWKRLPVALPWNEYGHVWSGSAVADLRNASGLFDDAGGKGLIAYYTSYNPDAPNGNQRIGLAYSKDAGRTWEYSKERPIVIENPGKQGEDPGGWDFRDPKVVRDEANNRWVMVVSGGDHIRFFTSTNLLDWTLTDLFGYGDYVRGGVWECPDLFPLKVEGTDEVKWVLMISTGANPKTQGSAAEYFIGELTPDGKFVNDHPAGKVLTTDYGKEYYASMSFSDLPDSRRIMLAWMTNWDYPFAFPTQGWKGTLSIPREVTLRQTEEGTRLFQAPIRELASLEREWFSVKDRLVTPKEANLLQGLSSGAYEMEALIEIPEGSTVKEFGFRLRERGEQKTVAGYKVAEKQMFVDRSKSGNTDFSPLFSTFHTAPLMPENGKIKLRIFVDDASVEVFGNDGRAVISDVVFPDPASREMGFYTDGGKVRIVSLKVNALNNVWNPSDASTPNVVMDTGDREISVGDALTLNAAVAGTKKRGNAPIRWTTSDAGVAEVESSGKGRAIVRGKGKGEAILTASTADGRASAVVRVKVFAGEFHTNLTGWTSSVSGAAWVATEQGIRGRYDGDAAYMAREKAGDFTLEAEMKLAQTGGAGSILFRASPDGRSGYFFNIDPNMKAFRLFYKLDGAFAERQVLAKVPAFLQPGKTYRIRIETSGPQIRVFVDGRKMMEVTDGTFAEGHLGVHVFGGEAYFQHVNASHMEPAKLQRAKFVPSGGTQTLFVEKSQNGEPVILADPAREGGSRVWVLVPTGDEAGSYSIRTEEGKALDLDTGQNKLQLYDYLGYPNQRWLISKHEDGTVSLISAHQDQAIEVTEDGSGLSVKTADPSRSRQRWKFQEP</sequence>
<dbReference type="GO" id="GO:0004575">
    <property type="term" value="F:sucrose alpha-glucosidase activity"/>
    <property type="evidence" value="ECO:0007669"/>
    <property type="project" value="TreeGrafter"/>
</dbReference>
<dbReference type="InterPro" id="IPR023296">
    <property type="entry name" value="Glyco_hydro_beta-prop_sf"/>
</dbReference>
<dbReference type="Proteomes" id="UP000325218">
    <property type="component" value="Unassembled WGS sequence"/>
</dbReference>
<dbReference type="Gene3D" id="2.80.10.50">
    <property type="match status" value="1"/>
</dbReference>
<dbReference type="PANTHER" id="PTHR42800:SF1">
    <property type="entry name" value="EXOINULINASE INUD (AFU_ORTHOLOGUE AFUA_5G00480)"/>
    <property type="match status" value="1"/>
</dbReference>
<evidence type="ECO:0000256" key="4">
    <source>
        <dbReference type="SAM" id="MobiDB-lite"/>
    </source>
</evidence>
<accession>A0A5D0CZT8</accession>
<evidence type="ECO:0000256" key="1">
    <source>
        <dbReference type="ARBA" id="ARBA00009902"/>
    </source>
</evidence>
<comment type="similarity">
    <text evidence="1">Belongs to the glycosyl hydrolase 32 family.</text>
</comment>
<dbReference type="Gene3D" id="2.60.120.560">
    <property type="entry name" value="Exo-inulinase, domain 1"/>
    <property type="match status" value="4"/>
</dbReference>
<dbReference type="InterPro" id="IPR013320">
    <property type="entry name" value="ConA-like_dom_sf"/>
</dbReference>
<feature type="compositionally biased region" description="Basic residues" evidence="4">
    <location>
        <begin position="1256"/>
        <end position="1265"/>
    </location>
</feature>
<dbReference type="InterPro" id="IPR001362">
    <property type="entry name" value="Glyco_hydro_32"/>
</dbReference>
<dbReference type="PANTHER" id="PTHR42800">
    <property type="entry name" value="EXOINULINASE INUD (AFU_ORTHOLOGUE AFUA_5G00480)"/>
    <property type="match status" value="1"/>
</dbReference>
<dbReference type="SUPFAM" id="SSF50370">
    <property type="entry name" value="Ricin B-like lectins"/>
    <property type="match status" value="1"/>
</dbReference>
<dbReference type="InterPro" id="IPR000772">
    <property type="entry name" value="Ricin_B_lectin"/>
</dbReference>
<dbReference type="CDD" id="cd18622">
    <property type="entry name" value="GH32_Inu-like"/>
    <property type="match status" value="1"/>
</dbReference>
<dbReference type="InterPro" id="IPR013189">
    <property type="entry name" value="Glyco_hydro_32_C"/>
</dbReference>
<dbReference type="Pfam" id="PF06439">
    <property type="entry name" value="3keto-disac_hyd"/>
    <property type="match status" value="2"/>
</dbReference>
<protein>
    <submittedName>
        <fullName evidence="6">DUF1080 domain-containing protein</fullName>
    </submittedName>
</protein>
<dbReference type="SUPFAM" id="SSF49899">
    <property type="entry name" value="Concanavalin A-like lectins/glucanases"/>
    <property type="match status" value="2"/>
</dbReference>
<dbReference type="SUPFAM" id="SSF75005">
    <property type="entry name" value="Arabinanase/levansucrase/invertase"/>
    <property type="match status" value="1"/>
</dbReference>
<evidence type="ECO:0000256" key="3">
    <source>
        <dbReference type="ARBA" id="ARBA00023295"/>
    </source>
</evidence>
<evidence type="ECO:0000313" key="7">
    <source>
        <dbReference type="Proteomes" id="UP000325218"/>
    </source>
</evidence>
<evidence type="ECO:0000313" key="6">
    <source>
        <dbReference type="EMBL" id="TYA15629.1"/>
    </source>
</evidence>
<feature type="domain" description="Ricin B lectin" evidence="5">
    <location>
        <begin position="1135"/>
        <end position="1263"/>
    </location>
</feature>
<name>A0A5D0CZT8_9BACL</name>
<dbReference type="InterPro" id="IPR035992">
    <property type="entry name" value="Ricin_B-like_lectins"/>
</dbReference>
<dbReference type="AlphaFoldDB" id="A0A5D0CZT8"/>
<dbReference type="Gene3D" id="2.115.10.20">
    <property type="entry name" value="Glycosyl hydrolase domain, family 43"/>
    <property type="match status" value="1"/>
</dbReference>
<evidence type="ECO:0000256" key="2">
    <source>
        <dbReference type="ARBA" id="ARBA00022801"/>
    </source>
</evidence>
<dbReference type="SMART" id="SM00458">
    <property type="entry name" value="RICIN"/>
    <property type="match status" value="1"/>
</dbReference>
<dbReference type="InterPro" id="IPR008964">
    <property type="entry name" value="Invasin/intimin_cell_adhesion"/>
</dbReference>
<dbReference type="GO" id="GO:0005737">
    <property type="term" value="C:cytoplasm"/>
    <property type="evidence" value="ECO:0007669"/>
    <property type="project" value="TreeGrafter"/>
</dbReference>
<dbReference type="Pfam" id="PF00251">
    <property type="entry name" value="Glyco_hydro_32N"/>
    <property type="match status" value="1"/>
</dbReference>
<dbReference type="PROSITE" id="PS50231">
    <property type="entry name" value="RICIN_B_LECTIN"/>
    <property type="match status" value="1"/>
</dbReference>
<dbReference type="InterPro" id="IPR010496">
    <property type="entry name" value="AL/BT2_dom"/>
</dbReference>
<dbReference type="Pfam" id="PF08244">
    <property type="entry name" value="Glyco_hydro_32C"/>
    <property type="match status" value="1"/>
</dbReference>
<comment type="caution">
    <text evidence="6">The sequence shown here is derived from an EMBL/GenBank/DDBJ whole genome shotgun (WGS) entry which is preliminary data.</text>
</comment>
<reference evidence="6 7" key="1">
    <citation type="submission" date="2019-08" db="EMBL/GenBank/DDBJ databases">
        <title>Genome sequencing of Paenibacillus faecis DSM 23593(T).</title>
        <authorList>
            <person name="Kook J.-K."/>
            <person name="Park S.-N."/>
            <person name="Lim Y.K."/>
        </authorList>
    </citation>
    <scope>NUCLEOTIDE SEQUENCE [LARGE SCALE GENOMIC DNA]</scope>
    <source>
        <strain evidence="6 7">DSM 23593</strain>
    </source>
</reference>
<keyword evidence="2" id="KW-0378">Hydrolase</keyword>
<dbReference type="InterPro" id="IPR013148">
    <property type="entry name" value="Glyco_hydro_32_N"/>
</dbReference>
<dbReference type="SUPFAM" id="SSF49373">
    <property type="entry name" value="Invasin/intimin cell-adhesion fragments"/>
    <property type="match status" value="1"/>
</dbReference>
<dbReference type="GO" id="GO:0005987">
    <property type="term" value="P:sucrose catabolic process"/>
    <property type="evidence" value="ECO:0007669"/>
    <property type="project" value="TreeGrafter"/>
</dbReference>
<dbReference type="EMBL" id="VSDO01000001">
    <property type="protein sequence ID" value="TYA15629.1"/>
    <property type="molecule type" value="Genomic_DNA"/>
</dbReference>
<organism evidence="6 7">
    <name type="scientific">Paenibacillus faecis</name>
    <dbReference type="NCBI Taxonomy" id="862114"/>
    <lineage>
        <taxon>Bacteria</taxon>
        <taxon>Bacillati</taxon>
        <taxon>Bacillota</taxon>
        <taxon>Bacilli</taxon>
        <taxon>Bacillales</taxon>
        <taxon>Paenibacillaceae</taxon>
        <taxon>Paenibacillus</taxon>
    </lineage>
</organism>